<dbReference type="InterPro" id="IPR036922">
    <property type="entry name" value="Rieske_2Fe-2S_sf"/>
</dbReference>
<dbReference type="PANTHER" id="PTHR43756">
    <property type="entry name" value="CHOLINE MONOOXYGENASE, CHLOROPLASTIC"/>
    <property type="match status" value="1"/>
</dbReference>
<dbReference type="InterPro" id="IPR017941">
    <property type="entry name" value="Rieske_2Fe-2S"/>
</dbReference>
<dbReference type="SUPFAM" id="SSF55961">
    <property type="entry name" value="Bet v1-like"/>
    <property type="match status" value="1"/>
</dbReference>
<dbReference type="RefSeq" id="WP_142812424.1">
    <property type="nucleotide sequence ID" value="NZ_CP036282.1"/>
</dbReference>
<keyword evidence="10" id="KW-1185">Reference proteome</keyword>
<dbReference type="AlphaFoldDB" id="A0A515ERI8"/>
<evidence type="ECO:0000313" key="9">
    <source>
        <dbReference type="EMBL" id="QDL55264.1"/>
    </source>
</evidence>
<dbReference type="PANTHER" id="PTHR43756:SF5">
    <property type="entry name" value="CHOLINE MONOOXYGENASE, CHLOROPLASTIC"/>
    <property type="match status" value="1"/>
</dbReference>
<keyword evidence="6" id="KW-0408">Iron</keyword>
<sequence>MSDLSLQLQQAQSQLPVSSYFDAALYQREMQTIFANGPRYVGHALAVPQVGDYYALPQEKEGRALVRNAGGIELISNVCRHRQAVMLKGRGSLLHGNGKKNASGGNIVCPLHRWTYSGAHAGLDASRSGTLIGAPHFAQDPCLNLNNYPLQEWNGLLFEAQGRNVAHDMATLGPRAALDFEGYVLDRVEMHECNYNWKTFIEVYLEDYHVGPFHPGLGQFVTCDDLRWEFKDNYSVQTVGVANRLGKADASGGSPVYERWQKALLAYRNNVPPPFGAIWLTYYPHIMVEWYPHVLTVSTLYPMGVNKTMNMVEFYYPEEIAAFEREFVEAQQAAYMETCIEDDEIGERMDAGRAALYARGDNEVGPYQSPMEDGMQHFHEWYRRQLGKATP</sequence>
<organism evidence="9 10">
    <name type="scientific">Rhodoferax aquaticus</name>
    <dbReference type="NCBI Taxonomy" id="2527691"/>
    <lineage>
        <taxon>Bacteria</taxon>
        <taxon>Pseudomonadati</taxon>
        <taxon>Pseudomonadota</taxon>
        <taxon>Betaproteobacteria</taxon>
        <taxon>Burkholderiales</taxon>
        <taxon>Comamonadaceae</taxon>
        <taxon>Rhodoferax</taxon>
    </lineage>
</organism>
<keyword evidence="7" id="KW-0411">Iron-sulfur</keyword>
<protein>
    <submittedName>
        <fullName evidence="9">Aromatic ring-hydroxylating dioxygenase subunit alpha</fullName>
    </submittedName>
</protein>
<dbReference type="InterPro" id="IPR001663">
    <property type="entry name" value="Rng_hydr_dOase-A"/>
</dbReference>
<dbReference type="Gene3D" id="2.102.10.10">
    <property type="entry name" value="Rieske [2Fe-2S] iron-sulphur domain"/>
    <property type="match status" value="1"/>
</dbReference>
<dbReference type="KEGG" id="rhg:EXZ61_14430"/>
<dbReference type="CDD" id="cd03469">
    <property type="entry name" value="Rieske_RO_Alpha_N"/>
    <property type="match status" value="1"/>
</dbReference>
<evidence type="ECO:0000256" key="1">
    <source>
        <dbReference type="ARBA" id="ARBA00001962"/>
    </source>
</evidence>
<dbReference type="Pfam" id="PF00355">
    <property type="entry name" value="Rieske"/>
    <property type="match status" value="1"/>
</dbReference>
<keyword evidence="3" id="KW-0001">2Fe-2S</keyword>
<keyword evidence="4" id="KW-0479">Metal-binding</keyword>
<comment type="similarity">
    <text evidence="2">Belongs to the bacterial ring-hydroxylating dioxygenase alpha subunit family.</text>
</comment>
<feature type="domain" description="Rieske" evidence="8">
    <location>
        <begin position="42"/>
        <end position="159"/>
    </location>
</feature>
<proteinExistence type="inferred from homology"/>
<evidence type="ECO:0000256" key="6">
    <source>
        <dbReference type="ARBA" id="ARBA00023004"/>
    </source>
</evidence>
<accession>A0A515ERI8</accession>
<evidence type="ECO:0000259" key="8">
    <source>
        <dbReference type="PROSITE" id="PS51296"/>
    </source>
</evidence>
<gene>
    <name evidence="9" type="ORF">EXZ61_14430</name>
</gene>
<evidence type="ECO:0000256" key="7">
    <source>
        <dbReference type="ARBA" id="ARBA00023014"/>
    </source>
</evidence>
<dbReference type="Proteomes" id="UP000317365">
    <property type="component" value="Chromosome"/>
</dbReference>
<dbReference type="SUPFAM" id="SSF50022">
    <property type="entry name" value="ISP domain"/>
    <property type="match status" value="1"/>
</dbReference>
<dbReference type="PROSITE" id="PS51296">
    <property type="entry name" value="RIESKE"/>
    <property type="match status" value="1"/>
</dbReference>
<comment type="cofactor">
    <cofactor evidence="1">
        <name>Fe cation</name>
        <dbReference type="ChEBI" id="CHEBI:24875"/>
    </cofactor>
</comment>
<evidence type="ECO:0000313" key="10">
    <source>
        <dbReference type="Proteomes" id="UP000317365"/>
    </source>
</evidence>
<evidence type="ECO:0000256" key="4">
    <source>
        <dbReference type="ARBA" id="ARBA00022723"/>
    </source>
</evidence>
<evidence type="ECO:0000256" key="3">
    <source>
        <dbReference type="ARBA" id="ARBA00022714"/>
    </source>
</evidence>
<keyword evidence="9" id="KW-0223">Dioxygenase</keyword>
<keyword evidence="5" id="KW-0560">Oxidoreductase</keyword>
<evidence type="ECO:0000256" key="5">
    <source>
        <dbReference type="ARBA" id="ARBA00023002"/>
    </source>
</evidence>
<dbReference type="GO" id="GO:0051537">
    <property type="term" value="F:2 iron, 2 sulfur cluster binding"/>
    <property type="evidence" value="ECO:0007669"/>
    <property type="project" value="UniProtKB-KW"/>
</dbReference>
<reference evidence="10" key="2">
    <citation type="journal article" date="2020" name="Int. J. Syst. Evol. Microbiol.">
        <title>Genomic insights into a novel species Rhodoferax aquaticus sp. nov., isolated from freshwater.</title>
        <authorList>
            <person name="Li T."/>
            <person name="Zhuo Y."/>
            <person name="Jin C.Z."/>
            <person name="Wu X."/>
            <person name="Ko S.R."/>
            <person name="Jin F.J."/>
            <person name="Ahn C.Y."/>
            <person name="Oh H.M."/>
            <person name="Lee H.G."/>
            <person name="Jin L."/>
        </authorList>
    </citation>
    <scope>NUCLEOTIDE SEQUENCE [LARGE SCALE GENOMIC DNA]</scope>
    <source>
        <strain evidence="10">Gr-4</strain>
    </source>
</reference>
<dbReference type="Pfam" id="PF00848">
    <property type="entry name" value="Ring_hydroxyl_A"/>
    <property type="match status" value="1"/>
</dbReference>
<reference evidence="10" key="1">
    <citation type="submission" date="2019-02" db="EMBL/GenBank/DDBJ databases">
        <title>Complete genome sequence of Rhodoferax sp. Gr-4.</title>
        <authorList>
            <person name="Jin L."/>
        </authorList>
    </citation>
    <scope>NUCLEOTIDE SEQUENCE [LARGE SCALE GENOMIC DNA]</scope>
    <source>
        <strain evidence="10">Gr-4</strain>
    </source>
</reference>
<dbReference type="GO" id="GO:0051213">
    <property type="term" value="F:dioxygenase activity"/>
    <property type="evidence" value="ECO:0007669"/>
    <property type="project" value="UniProtKB-KW"/>
</dbReference>
<dbReference type="Gene3D" id="3.90.380.10">
    <property type="entry name" value="Naphthalene 1,2-dioxygenase Alpha Subunit, Chain A, domain 1"/>
    <property type="match status" value="1"/>
</dbReference>
<dbReference type="GO" id="GO:0005506">
    <property type="term" value="F:iron ion binding"/>
    <property type="evidence" value="ECO:0007669"/>
    <property type="project" value="InterPro"/>
</dbReference>
<dbReference type="EMBL" id="CP036282">
    <property type="protein sequence ID" value="QDL55264.1"/>
    <property type="molecule type" value="Genomic_DNA"/>
</dbReference>
<name>A0A515ERI8_9BURK</name>
<evidence type="ECO:0000256" key="2">
    <source>
        <dbReference type="ARBA" id="ARBA00008751"/>
    </source>
</evidence>
<dbReference type="InterPro" id="IPR015879">
    <property type="entry name" value="Ring_hydroxy_dOase_asu_C_dom"/>
</dbReference>
<dbReference type="CDD" id="cd00680">
    <property type="entry name" value="RHO_alpha_C"/>
    <property type="match status" value="1"/>
</dbReference>